<sequence length="59" mass="6774">MGRRSIVGLVLRAVTFFISQRPYVWVPTITIFFALFCGITPAVAYRTARKNGEWPRDQV</sequence>
<name>A0ABX0H1R9_9ACTN</name>
<comment type="caution">
    <text evidence="2">The sequence shown here is derived from an EMBL/GenBank/DDBJ whole genome shotgun (WGS) entry which is preliminary data.</text>
</comment>
<proteinExistence type="predicted"/>
<evidence type="ECO:0000313" key="2">
    <source>
        <dbReference type="EMBL" id="NHC15826.1"/>
    </source>
</evidence>
<organism evidence="2 3">
    <name type="scientific">Motilibacter deserti</name>
    <dbReference type="NCBI Taxonomy" id="2714956"/>
    <lineage>
        <taxon>Bacteria</taxon>
        <taxon>Bacillati</taxon>
        <taxon>Actinomycetota</taxon>
        <taxon>Actinomycetes</taxon>
        <taxon>Motilibacterales</taxon>
        <taxon>Motilibacteraceae</taxon>
        <taxon>Motilibacter</taxon>
    </lineage>
</organism>
<keyword evidence="1" id="KW-1133">Transmembrane helix</keyword>
<gene>
    <name evidence="2" type="ORF">G9H71_18755</name>
</gene>
<dbReference type="RefSeq" id="WP_166284315.1">
    <property type="nucleotide sequence ID" value="NZ_JAANNP010000058.1"/>
</dbReference>
<dbReference type="EMBL" id="JAANNP010000058">
    <property type="protein sequence ID" value="NHC15826.1"/>
    <property type="molecule type" value="Genomic_DNA"/>
</dbReference>
<keyword evidence="3" id="KW-1185">Reference proteome</keyword>
<accession>A0ABX0H1R9</accession>
<keyword evidence="1" id="KW-0472">Membrane</keyword>
<dbReference type="Proteomes" id="UP000800981">
    <property type="component" value="Unassembled WGS sequence"/>
</dbReference>
<evidence type="ECO:0000256" key="1">
    <source>
        <dbReference type="SAM" id="Phobius"/>
    </source>
</evidence>
<protein>
    <submittedName>
        <fullName evidence="2">Uncharacterized protein</fullName>
    </submittedName>
</protein>
<keyword evidence="1" id="KW-0812">Transmembrane</keyword>
<reference evidence="2 3" key="1">
    <citation type="submission" date="2020-03" db="EMBL/GenBank/DDBJ databases">
        <title>Two novel Motilibacter sp.</title>
        <authorList>
            <person name="Liu S."/>
        </authorList>
    </citation>
    <scope>NUCLEOTIDE SEQUENCE [LARGE SCALE GENOMIC DNA]</scope>
    <source>
        <strain evidence="2 3">E257</strain>
    </source>
</reference>
<feature type="transmembrane region" description="Helical" evidence="1">
    <location>
        <begin position="24"/>
        <end position="45"/>
    </location>
</feature>
<evidence type="ECO:0000313" key="3">
    <source>
        <dbReference type="Proteomes" id="UP000800981"/>
    </source>
</evidence>